<protein>
    <submittedName>
        <fullName evidence="1">Uncharacterized protein</fullName>
    </submittedName>
</protein>
<accession>A0AAW0BEV1</accession>
<comment type="caution">
    <text evidence="1">The sequence shown here is derived from an EMBL/GenBank/DDBJ whole genome shotgun (WGS) entry which is preliminary data.</text>
</comment>
<dbReference type="Proteomes" id="UP001383192">
    <property type="component" value="Unassembled WGS sequence"/>
</dbReference>
<evidence type="ECO:0000313" key="2">
    <source>
        <dbReference type="Proteomes" id="UP001383192"/>
    </source>
</evidence>
<dbReference type="AlphaFoldDB" id="A0AAW0BEV1"/>
<proteinExistence type="predicted"/>
<evidence type="ECO:0000313" key="1">
    <source>
        <dbReference type="EMBL" id="KAK7024338.1"/>
    </source>
</evidence>
<name>A0AAW0BEV1_9AGAR</name>
<gene>
    <name evidence="1" type="ORF">VNI00_016374</name>
</gene>
<dbReference type="EMBL" id="JAYKXP010000126">
    <property type="protein sequence ID" value="KAK7024338.1"/>
    <property type="molecule type" value="Genomic_DNA"/>
</dbReference>
<organism evidence="1 2">
    <name type="scientific">Paramarasmius palmivorus</name>
    <dbReference type="NCBI Taxonomy" id="297713"/>
    <lineage>
        <taxon>Eukaryota</taxon>
        <taxon>Fungi</taxon>
        <taxon>Dikarya</taxon>
        <taxon>Basidiomycota</taxon>
        <taxon>Agaricomycotina</taxon>
        <taxon>Agaricomycetes</taxon>
        <taxon>Agaricomycetidae</taxon>
        <taxon>Agaricales</taxon>
        <taxon>Marasmiineae</taxon>
        <taxon>Marasmiaceae</taxon>
        <taxon>Paramarasmius</taxon>
    </lineage>
</organism>
<keyword evidence="2" id="KW-1185">Reference proteome</keyword>
<sequence>MSHQPPSDQISNLPRKYSSYDLDSTPDELCKVDLQTLMDMTNAANNSRNSSVSRLCHTVLRKRALENPAEALRIFPLLYDLNTYDLDDIVRPTARLGVDYAIRVMGNRTQLLFTWILYKEQADRLETTLDLMPSGLPPAVKTAAEFFRDQRLGAHKDNLAKFCTGFPLIDSVTHDIQDIVQLTENEEILKLLLRYTHFNHHDQKLLLSTKLQTLIDFAAAADKYGNWLAGEECQAVLKKRASERADEALDLLKLLKTPSGSHLEHILKPAIPSCIVPHGSPPCTLAIDVLFQSSDGKLLGAHKDNIAQSCKNLLRPNSAPRTFPCVVQTDHLKEILELLLQYTHLDYHDRINLNTLNLQTLIDLTVAADKYDHQVAFKKCKAQIKKNNSRPAEALQILSCLHLLTDPPNLDEIARTTLKLRVDQVLQIMGHKPDFVYAWALYKSQHTKSIEKLKSVVDSIPDELPAARYAASYFRDEIIRLQHHTTDVIRAIRHATSSRCAFNVVLDEYMDKVVDVAKGMELLTWRQVLQRVQTLLRELESNEPLSLSSFQGLVNA</sequence>
<reference evidence="1 2" key="1">
    <citation type="submission" date="2024-01" db="EMBL/GenBank/DDBJ databases">
        <title>A draft genome for a cacao thread blight-causing isolate of Paramarasmius palmivorus.</title>
        <authorList>
            <person name="Baruah I.K."/>
            <person name="Bukari Y."/>
            <person name="Amoako-Attah I."/>
            <person name="Meinhardt L.W."/>
            <person name="Bailey B.A."/>
            <person name="Cohen S.P."/>
        </authorList>
    </citation>
    <scope>NUCLEOTIDE SEQUENCE [LARGE SCALE GENOMIC DNA]</scope>
    <source>
        <strain evidence="1 2">GH-12</strain>
    </source>
</reference>